<name>A0A0E9SB05_ANGAN</name>
<proteinExistence type="predicted"/>
<organism evidence="1">
    <name type="scientific">Anguilla anguilla</name>
    <name type="common">European freshwater eel</name>
    <name type="synonym">Muraena anguilla</name>
    <dbReference type="NCBI Taxonomy" id="7936"/>
    <lineage>
        <taxon>Eukaryota</taxon>
        <taxon>Metazoa</taxon>
        <taxon>Chordata</taxon>
        <taxon>Craniata</taxon>
        <taxon>Vertebrata</taxon>
        <taxon>Euteleostomi</taxon>
        <taxon>Actinopterygii</taxon>
        <taxon>Neopterygii</taxon>
        <taxon>Teleostei</taxon>
        <taxon>Anguilliformes</taxon>
        <taxon>Anguillidae</taxon>
        <taxon>Anguilla</taxon>
    </lineage>
</organism>
<dbReference type="EMBL" id="GBXM01069988">
    <property type="protein sequence ID" value="JAH38589.1"/>
    <property type="molecule type" value="Transcribed_RNA"/>
</dbReference>
<accession>A0A0E9SB05</accession>
<reference evidence="1" key="2">
    <citation type="journal article" date="2015" name="Fish Shellfish Immunol.">
        <title>Early steps in the European eel (Anguilla anguilla)-Vibrio vulnificus interaction in the gills: Role of the RtxA13 toxin.</title>
        <authorList>
            <person name="Callol A."/>
            <person name="Pajuelo D."/>
            <person name="Ebbesson L."/>
            <person name="Teles M."/>
            <person name="MacKenzie S."/>
            <person name="Amaro C."/>
        </authorList>
    </citation>
    <scope>NUCLEOTIDE SEQUENCE</scope>
</reference>
<evidence type="ECO:0000313" key="1">
    <source>
        <dbReference type="EMBL" id="JAH38589.1"/>
    </source>
</evidence>
<protein>
    <submittedName>
        <fullName evidence="1">Uncharacterized protein</fullName>
    </submittedName>
</protein>
<dbReference type="AlphaFoldDB" id="A0A0E9SB05"/>
<reference evidence="1" key="1">
    <citation type="submission" date="2014-11" db="EMBL/GenBank/DDBJ databases">
        <authorList>
            <person name="Amaro Gonzalez C."/>
        </authorList>
    </citation>
    <scope>NUCLEOTIDE SEQUENCE</scope>
</reference>
<sequence>MDFLIAHLTDQIKNSQFCFNTDTSLSYFFKRERSHPLSKKQSDCPTMSRVKIWLQ</sequence>